<dbReference type="Pfam" id="PF00990">
    <property type="entry name" value="GGDEF"/>
    <property type="match status" value="1"/>
</dbReference>
<dbReference type="PROSITE" id="PS50113">
    <property type="entry name" value="PAC"/>
    <property type="match status" value="3"/>
</dbReference>
<dbReference type="Pfam" id="PF00989">
    <property type="entry name" value="PAS"/>
    <property type="match status" value="1"/>
</dbReference>
<evidence type="ECO:0000256" key="3">
    <source>
        <dbReference type="ARBA" id="ARBA00022636"/>
    </source>
</evidence>
<dbReference type="CDD" id="cd00130">
    <property type="entry name" value="PAS"/>
    <property type="match status" value="4"/>
</dbReference>
<dbReference type="Proteomes" id="UP001409585">
    <property type="component" value="Unassembled WGS sequence"/>
</dbReference>
<keyword evidence="3" id="KW-0973">c-di-GMP</keyword>
<dbReference type="InterPro" id="IPR000014">
    <property type="entry name" value="PAS"/>
</dbReference>
<evidence type="ECO:0000256" key="1">
    <source>
        <dbReference type="ARBA" id="ARBA00001946"/>
    </source>
</evidence>
<dbReference type="NCBIfam" id="TIGR00229">
    <property type="entry name" value="sensory_box"/>
    <property type="match status" value="4"/>
</dbReference>
<evidence type="ECO:0000256" key="2">
    <source>
        <dbReference type="ARBA" id="ARBA00012282"/>
    </source>
</evidence>
<gene>
    <name evidence="11" type="ORF">GCM10025791_20720</name>
</gene>
<comment type="catalytic activity">
    <reaction evidence="4">
        <text>3',3'-c-di-GMP + H2O = 5'-phosphoguanylyl(3'-&gt;5')guanosine + H(+)</text>
        <dbReference type="Rhea" id="RHEA:24902"/>
        <dbReference type="ChEBI" id="CHEBI:15377"/>
        <dbReference type="ChEBI" id="CHEBI:15378"/>
        <dbReference type="ChEBI" id="CHEBI:58754"/>
        <dbReference type="ChEBI" id="CHEBI:58805"/>
        <dbReference type="EC" id="3.1.4.52"/>
    </reaction>
    <physiologicalReaction direction="left-to-right" evidence="4">
        <dbReference type="Rhea" id="RHEA:24903"/>
    </physiologicalReaction>
</comment>
<dbReference type="Gene3D" id="6.10.340.10">
    <property type="match status" value="1"/>
</dbReference>
<feature type="domain" description="EAL" evidence="8">
    <location>
        <begin position="1422"/>
        <end position="1676"/>
    </location>
</feature>
<keyword evidence="5" id="KW-0472">Membrane</keyword>
<dbReference type="Gene3D" id="3.30.450.40">
    <property type="match status" value="2"/>
</dbReference>
<dbReference type="InterPro" id="IPR052155">
    <property type="entry name" value="Biofilm_reg_signaling"/>
</dbReference>
<dbReference type="InterPro" id="IPR032244">
    <property type="entry name" value="LapD_MoxY_N"/>
</dbReference>
<dbReference type="CDD" id="cd06225">
    <property type="entry name" value="HAMP"/>
    <property type="match status" value="1"/>
</dbReference>
<dbReference type="InterPro" id="IPR003018">
    <property type="entry name" value="GAF"/>
</dbReference>
<dbReference type="InterPro" id="IPR029787">
    <property type="entry name" value="Nucleotide_cyclase"/>
</dbReference>
<accession>A0AAV3U1P6</accession>
<dbReference type="RefSeq" id="WP_345421243.1">
    <property type="nucleotide sequence ID" value="NZ_AP031496.1"/>
</dbReference>
<dbReference type="InterPro" id="IPR001610">
    <property type="entry name" value="PAC"/>
</dbReference>
<dbReference type="PROSITE" id="PS50112">
    <property type="entry name" value="PAS"/>
    <property type="match status" value="4"/>
</dbReference>
<dbReference type="EC" id="3.1.4.52" evidence="2"/>
<dbReference type="GO" id="GO:0071111">
    <property type="term" value="F:cyclic-guanylate-specific phosphodiesterase activity"/>
    <property type="evidence" value="ECO:0007669"/>
    <property type="project" value="UniProtKB-EC"/>
</dbReference>
<keyword evidence="12" id="KW-1185">Reference proteome</keyword>
<evidence type="ECO:0000259" key="9">
    <source>
        <dbReference type="PROSITE" id="PS50885"/>
    </source>
</evidence>
<dbReference type="Gene3D" id="3.30.450.20">
    <property type="entry name" value="PAS domain"/>
    <property type="match status" value="5"/>
</dbReference>
<dbReference type="PANTHER" id="PTHR44757">
    <property type="entry name" value="DIGUANYLATE CYCLASE DGCP"/>
    <property type="match status" value="1"/>
</dbReference>
<dbReference type="GO" id="GO:0007165">
    <property type="term" value="P:signal transduction"/>
    <property type="evidence" value="ECO:0007669"/>
    <property type="project" value="InterPro"/>
</dbReference>
<evidence type="ECO:0000259" key="6">
    <source>
        <dbReference type="PROSITE" id="PS50112"/>
    </source>
</evidence>
<dbReference type="NCBIfam" id="TIGR00254">
    <property type="entry name" value="GGDEF"/>
    <property type="match status" value="1"/>
</dbReference>
<sequence>MLDRFQSTVANRSLFVRLLMAVLLVTIAAHLVLISFTLRINLTDLERNLEHRTQDIGAIIEQVVVQGGTGTPANFSAEINSALQRLLYIDHIRVTDSQGVVRYQSDTPTPPSFAPQWFINWLDLEGTEGTIDLTTQNSMQINFKVSASPYYDALWRSVTRLLVLLTSAACVVFAVAWWVLRRTLKPLHQLDDAAQSIAQGDLTVRLPSVGAHSDLRPTFSAFNNMAEETERLVTTLHQRQSTITTLFKDAPVGIVRMNLDDDRVSVNPAMMRYAGIDQEQVSAEALVNNFHPEDRAKLPKDWRRYLAEHAHTHFVHRQLDKQGEYRWVQTSIIKINADDHGGREFVAFLTDITKELTHKQNSERSASFYQTLSDINSAIVNSANREELFRVVGEIFVQAGGFCISSFAMPDDEPGYYRSTLMYLSSAESNTVEELFTRFHSDEHLAGSLSAKAITTGKPLVDNDFKVVFHGSDALDQTTISQIRAAMVVPIRCYGENVAALCVASPERDYFSADIQEYVEKIGANISHALDNFARQNALQTTLTLAEQSEQQLTTTLRSIGDAIFVTDAVGRITMMNSAAESMTGFSEEAAQGLLASDVVHWLDVEESSAPGKSSIVDEVITRGTQVSHHEQEYLLNQDGVKLPIAQTGAPLRYGIGDQVDGVVLVVRDQSKDVQVREALRKGESRNATLIETLPIGVFIFEAETKQFFINGELRRILKLWKRQVTIHDVENLVHPDDIHALRHYFQLAAERAETVITDYYRYRCEDGSIIWAKMRLTPTLDESGRVLSMVGGVLDVTAEREHLHKIQTLSTMYATLSRVNYLVVTATEQSPLLHDVAETISKVPGFDQVGFYSFDNGQINQRLKFGALGADFDGRESSPMDLSLTKSIESTLRFSAQEIDQKSGVVNDCLSDSRFSEGIKDYCLSRDINAALALPIKQSGQDFGSILILSKQPDIFTQQVQELVEEISGVVSFALTQLHNDEKKRQAELELTRNEERLRLGLSVTHTGMFEINFVTGKVILDDVSRGLSGLTQSEAECSINTFYRALPQELKDAIESAALGVSNNHRAKDTFSLDARIYQGDESSRWLRMYGAITAERTPLDEPVRLLGFISDITHLKEQEDKEYLAATVFDKSNESILILGENRKVIMANQAFCDAYGYELDEVIDQTSNIFRSDQHNDAFYRDIHSSIKQTGSWHGEWWRKRKGGQEYPALAVISAVCDSSGTITHQVIQEMDISDQKEAEQRISNLAYHDELTNLPNRSLLRDRVEQAIAVSEREEETMALLFLDLDHFKNINDSLGHAVGDLLLQEVANRLQRSIRKSDTVGRLGGDEFLMLLPDADADDAAHVAQKVLEECIKPYELDNHNLAVTPSIGIAMFPRDGSDYNELLKKADTAMYRAKDEGRNGYRFFTPEMNQAVFQRMVLESRLRKAVEKQEFELHYQPKYSIDGQQLVGAEALIRWHQPEMGMVSPAQFIPVAEDSGLIVEIGHWVLHEACRQINEWRSQSLPSIKVSINFSTRQFKSRGVEQSVFDALEQHNLPGECLEIEITESLLAQDMDNTLKSLKTLKQRGIDISVDDFGTGYSSLSYLKRFPIDRLKIDQSFVRDLESESDDRAIASAVITMGHSLGMKVIAEGVETEEQLGILQAMDCDEVQGYYLGRPMDADAMTGVMQRYQAALASRCVALK</sequence>
<dbReference type="Gene3D" id="3.20.20.450">
    <property type="entry name" value="EAL domain"/>
    <property type="match status" value="1"/>
</dbReference>
<dbReference type="SUPFAM" id="SSF158472">
    <property type="entry name" value="HAMP domain-like"/>
    <property type="match status" value="1"/>
</dbReference>
<name>A0AAV3U1P6_9ALTE</name>
<feature type="domain" description="PAC" evidence="7">
    <location>
        <begin position="1073"/>
        <end position="1127"/>
    </location>
</feature>
<feature type="domain" description="PAC" evidence="7">
    <location>
        <begin position="751"/>
        <end position="809"/>
    </location>
</feature>
<dbReference type="SUPFAM" id="SSF55073">
    <property type="entry name" value="Nucleotide cyclase"/>
    <property type="match status" value="1"/>
</dbReference>
<feature type="domain" description="GGDEF" evidence="10">
    <location>
        <begin position="1281"/>
        <end position="1413"/>
    </location>
</feature>
<dbReference type="GO" id="GO:0016020">
    <property type="term" value="C:membrane"/>
    <property type="evidence" value="ECO:0007669"/>
    <property type="project" value="InterPro"/>
</dbReference>
<dbReference type="SMART" id="SM00091">
    <property type="entry name" value="PAS"/>
    <property type="match status" value="5"/>
</dbReference>
<dbReference type="InterPro" id="IPR013767">
    <property type="entry name" value="PAS_fold"/>
</dbReference>
<dbReference type="Pfam" id="PF08447">
    <property type="entry name" value="PAS_3"/>
    <property type="match status" value="2"/>
</dbReference>
<dbReference type="InterPro" id="IPR029016">
    <property type="entry name" value="GAF-like_dom_sf"/>
</dbReference>
<evidence type="ECO:0000256" key="5">
    <source>
        <dbReference type="SAM" id="Phobius"/>
    </source>
</evidence>
<evidence type="ECO:0000259" key="7">
    <source>
        <dbReference type="PROSITE" id="PS50113"/>
    </source>
</evidence>
<dbReference type="FunFam" id="3.30.70.270:FF:000001">
    <property type="entry name" value="Diguanylate cyclase domain protein"/>
    <property type="match status" value="1"/>
</dbReference>
<dbReference type="InterPro" id="IPR001633">
    <property type="entry name" value="EAL_dom"/>
</dbReference>
<reference evidence="12" key="1">
    <citation type="journal article" date="2019" name="Int. J. Syst. Evol. Microbiol.">
        <title>The Global Catalogue of Microorganisms (GCM) 10K type strain sequencing project: providing services to taxonomists for standard genome sequencing and annotation.</title>
        <authorList>
            <consortium name="The Broad Institute Genomics Platform"/>
            <consortium name="The Broad Institute Genome Sequencing Center for Infectious Disease"/>
            <person name="Wu L."/>
            <person name="Ma J."/>
        </authorList>
    </citation>
    <scope>NUCLEOTIDE SEQUENCE [LARGE SCALE GENOMIC DNA]</scope>
    <source>
        <strain evidence="12">JCM 19134</strain>
    </source>
</reference>
<organism evidence="11 12">
    <name type="scientific">Halioxenophilus aromaticivorans</name>
    <dbReference type="NCBI Taxonomy" id="1306992"/>
    <lineage>
        <taxon>Bacteria</taxon>
        <taxon>Pseudomonadati</taxon>
        <taxon>Pseudomonadota</taxon>
        <taxon>Gammaproteobacteria</taxon>
        <taxon>Alteromonadales</taxon>
        <taxon>Alteromonadaceae</taxon>
        <taxon>Halioxenophilus</taxon>
    </lineage>
</organism>
<dbReference type="EMBL" id="BAABLX010000016">
    <property type="protein sequence ID" value="GAA4942178.1"/>
    <property type="molecule type" value="Genomic_DNA"/>
</dbReference>
<dbReference type="SUPFAM" id="SSF141868">
    <property type="entry name" value="EAL domain-like"/>
    <property type="match status" value="1"/>
</dbReference>
<feature type="domain" description="PAS" evidence="6">
    <location>
        <begin position="1124"/>
        <end position="1170"/>
    </location>
</feature>
<dbReference type="Pfam" id="PF00672">
    <property type="entry name" value="HAMP"/>
    <property type="match status" value="1"/>
</dbReference>
<dbReference type="FunFam" id="3.20.20.450:FF:000001">
    <property type="entry name" value="Cyclic di-GMP phosphodiesterase yahA"/>
    <property type="match status" value="1"/>
</dbReference>
<dbReference type="PROSITE" id="PS50887">
    <property type="entry name" value="GGDEF"/>
    <property type="match status" value="1"/>
</dbReference>
<dbReference type="Pfam" id="PF00563">
    <property type="entry name" value="EAL"/>
    <property type="match status" value="1"/>
</dbReference>
<dbReference type="SMART" id="SM00052">
    <property type="entry name" value="EAL"/>
    <property type="match status" value="1"/>
</dbReference>
<dbReference type="GO" id="GO:0006355">
    <property type="term" value="P:regulation of DNA-templated transcription"/>
    <property type="evidence" value="ECO:0007669"/>
    <property type="project" value="InterPro"/>
</dbReference>
<dbReference type="Pfam" id="PF13426">
    <property type="entry name" value="PAS_9"/>
    <property type="match status" value="1"/>
</dbReference>
<evidence type="ECO:0000256" key="4">
    <source>
        <dbReference type="ARBA" id="ARBA00051114"/>
    </source>
</evidence>
<comment type="caution">
    <text evidence="11">The sequence shown here is derived from an EMBL/GenBank/DDBJ whole genome shotgun (WGS) entry which is preliminary data.</text>
</comment>
<dbReference type="SMART" id="SM00086">
    <property type="entry name" value="PAC"/>
    <property type="match status" value="4"/>
</dbReference>
<keyword evidence="5" id="KW-0812">Transmembrane</keyword>
<evidence type="ECO:0000313" key="12">
    <source>
        <dbReference type="Proteomes" id="UP001409585"/>
    </source>
</evidence>
<feature type="transmembrane region" description="Helical" evidence="5">
    <location>
        <begin position="14"/>
        <end position="38"/>
    </location>
</feature>
<comment type="cofactor">
    <cofactor evidence="1">
        <name>Mg(2+)</name>
        <dbReference type="ChEBI" id="CHEBI:18420"/>
    </cofactor>
</comment>
<dbReference type="PANTHER" id="PTHR44757:SF2">
    <property type="entry name" value="BIOFILM ARCHITECTURE MAINTENANCE PROTEIN MBAA"/>
    <property type="match status" value="1"/>
</dbReference>
<dbReference type="CDD" id="cd01948">
    <property type="entry name" value="EAL"/>
    <property type="match status" value="1"/>
</dbReference>
<protein>
    <recommendedName>
        <fullName evidence="2">cyclic-guanylate-specific phosphodiesterase</fullName>
        <ecNumber evidence="2">3.1.4.52</ecNumber>
    </recommendedName>
</protein>
<keyword evidence="5" id="KW-1133">Transmembrane helix</keyword>
<dbReference type="SMART" id="SM00065">
    <property type="entry name" value="GAF"/>
    <property type="match status" value="2"/>
</dbReference>
<dbReference type="InterPro" id="IPR003660">
    <property type="entry name" value="HAMP_dom"/>
</dbReference>
<evidence type="ECO:0000313" key="11">
    <source>
        <dbReference type="EMBL" id="GAA4942178.1"/>
    </source>
</evidence>
<feature type="domain" description="PAS" evidence="6">
    <location>
        <begin position="239"/>
        <end position="309"/>
    </location>
</feature>
<dbReference type="PROSITE" id="PS50883">
    <property type="entry name" value="EAL"/>
    <property type="match status" value="1"/>
</dbReference>
<dbReference type="Pfam" id="PF13185">
    <property type="entry name" value="GAF_2"/>
    <property type="match status" value="1"/>
</dbReference>
<dbReference type="InterPro" id="IPR000700">
    <property type="entry name" value="PAS-assoc_C"/>
</dbReference>
<dbReference type="InterPro" id="IPR035965">
    <property type="entry name" value="PAS-like_dom_sf"/>
</dbReference>
<dbReference type="CDD" id="cd01949">
    <property type="entry name" value="GGDEF"/>
    <property type="match status" value="1"/>
</dbReference>
<dbReference type="SUPFAM" id="SSF55785">
    <property type="entry name" value="PYP-like sensor domain (PAS domain)"/>
    <property type="match status" value="4"/>
</dbReference>
<dbReference type="InterPro" id="IPR000160">
    <property type="entry name" value="GGDEF_dom"/>
</dbReference>
<dbReference type="SMART" id="SM00267">
    <property type="entry name" value="GGDEF"/>
    <property type="match status" value="1"/>
</dbReference>
<dbReference type="GO" id="GO:0071732">
    <property type="term" value="P:cellular response to nitric oxide"/>
    <property type="evidence" value="ECO:0007669"/>
    <property type="project" value="UniProtKB-ARBA"/>
</dbReference>
<proteinExistence type="predicted"/>
<dbReference type="InterPro" id="IPR013655">
    <property type="entry name" value="PAS_fold_3"/>
</dbReference>
<evidence type="ECO:0000259" key="8">
    <source>
        <dbReference type="PROSITE" id="PS50883"/>
    </source>
</evidence>
<dbReference type="Gene3D" id="3.30.70.270">
    <property type="match status" value="1"/>
</dbReference>
<dbReference type="Pfam" id="PF16448">
    <property type="entry name" value="LapD_MoxY_N"/>
    <property type="match status" value="1"/>
</dbReference>
<feature type="domain" description="PAC" evidence="7">
    <location>
        <begin position="1197"/>
        <end position="1249"/>
    </location>
</feature>
<dbReference type="PROSITE" id="PS50885">
    <property type="entry name" value="HAMP"/>
    <property type="match status" value="1"/>
</dbReference>
<feature type="transmembrane region" description="Helical" evidence="5">
    <location>
        <begin position="161"/>
        <end position="180"/>
    </location>
</feature>
<evidence type="ECO:0000259" key="10">
    <source>
        <dbReference type="PROSITE" id="PS50887"/>
    </source>
</evidence>
<dbReference type="SMART" id="SM00304">
    <property type="entry name" value="HAMP"/>
    <property type="match status" value="1"/>
</dbReference>
<feature type="domain" description="PAS" evidence="6">
    <location>
        <begin position="549"/>
        <end position="593"/>
    </location>
</feature>
<dbReference type="SUPFAM" id="SSF55781">
    <property type="entry name" value="GAF domain-like"/>
    <property type="match status" value="2"/>
</dbReference>
<feature type="domain" description="HAMP" evidence="9">
    <location>
        <begin position="181"/>
        <end position="234"/>
    </location>
</feature>
<dbReference type="InterPro" id="IPR043128">
    <property type="entry name" value="Rev_trsase/Diguanyl_cyclase"/>
</dbReference>
<feature type="domain" description="PAS" evidence="6">
    <location>
        <begin position="683"/>
        <end position="753"/>
    </location>
</feature>
<dbReference type="InterPro" id="IPR035919">
    <property type="entry name" value="EAL_sf"/>
</dbReference>